<comment type="similarity">
    <text evidence="1">Belongs to the AAA ATPase family.</text>
</comment>
<dbReference type="EMBL" id="MJEA01000002">
    <property type="protein sequence ID" value="OQO71166.1"/>
    <property type="molecule type" value="Genomic_DNA"/>
</dbReference>
<evidence type="ECO:0000256" key="2">
    <source>
        <dbReference type="ARBA" id="ARBA00022741"/>
    </source>
</evidence>
<dbReference type="InterPro" id="IPR050221">
    <property type="entry name" value="26S_Proteasome_ATPase"/>
</dbReference>
<dbReference type="STRING" id="112904.BH747_04015"/>
<keyword evidence="2" id="KW-0547">Nucleotide-binding</keyword>
<dbReference type="PANTHER" id="PTHR23073">
    <property type="entry name" value="26S PROTEASOME REGULATORY SUBUNIT"/>
    <property type="match status" value="1"/>
</dbReference>
<dbReference type="Gene3D" id="3.40.50.300">
    <property type="entry name" value="P-loop containing nucleotide triphosphate hydrolases"/>
    <property type="match status" value="1"/>
</dbReference>
<dbReference type="RefSeq" id="WP_206600744.1">
    <property type="nucleotide sequence ID" value="NZ_MJEB01000015.1"/>
</dbReference>
<dbReference type="CDD" id="cd19481">
    <property type="entry name" value="RecA-like_protease"/>
    <property type="match status" value="1"/>
</dbReference>
<dbReference type="SMART" id="SM00382">
    <property type="entry name" value="AAA"/>
    <property type="match status" value="1"/>
</dbReference>
<evidence type="ECO:0000256" key="3">
    <source>
        <dbReference type="ARBA" id="ARBA00022840"/>
    </source>
</evidence>
<protein>
    <recommendedName>
        <fullName evidence="4">AAA+ ATPase domain-containing protein</fullName>
    </recommendedName>
</protein>
<evidence type="ECO:0000313" key="6">
    <source>
        <dbReference type="Proteomes" id="UP000192477"/>
    </source>
</evidence>
<sequence>MNHINKNLPNLIKAAFENDIETIELSSLNIIRALKKEDEDTAKKISAILSNYRSGASLTRAFGQEPVPRDEEGLNSLVKLENNEDFSSKIFLSKKYEETIDNFLKNREHMEKLIDFGIAPSNSLLLYGEPGVGKTFLAKYISNKTQLPLITLDLSSTISSYLGKTGKNIKEVLDYAKRSPSILFLDEFDAIAKRRNDSSDLGELKRIVNVLLKELETWPFDCILIAATNHPELLDNAIWRRFNLKIEVEKPDKSLRIKLWKYYLDRGVVEINDDFILFLSSTLTDVSPSDIEQISSSSLQKQIVSGGNIETNTIKSIIETNVISEHNLKKKLVVALKKDYEKNATQRDLAKLTGFPLSSINRYLKEEE</sequence>
<dbReference type="GO" id="GO:0016887">
    <property type="term" value="F:ATP hydrolysis activity"/>
    <property type="evidence" value="ECO:0007669"/>
    <property type="project" value="InterPro"/>
</dbReference>
<accession>A0A1V8YQY3</accession>
<reference evidence="5 6" key="1">
    <citation type="journal article" date="2017" name="BMC Microbiol.">
        <title>Comparative genomics of Enterococcus spp. isolated from bovine feces.</title>
        <authorList>
            <person name="Beukers A.G."/>
            <person name="Zaheer R."/>
            <person name="Goji N."/>
            <person name="Amoako K.K."/>
            <person name="Chaves A.V."/>
            <person name="Ward M.P."/>
            <person name="McAllister T.A."/>
        </authorList>
    </citation>
    <scope>NUCLEOTIDE SEQUENCE [LARGE SCALE GENOMIC DNA]</scope>
    <source>
        <strain evidence="5 6">F1129D 143</strain>
    </source>
</reference>
<dbReference type="Pfam" id="PF00004">
    <property type="entry name" value="AAA"/>
    <property type="match status" value="1"/>
</dbReference>
<dbReference type="AlphaFoldDB" id="A0A1V8YQY3"/>
<keyword evidence="3" id="KW-0067">ATP-binding</keyword>
<dbReference type="Proteomes" id="UP000192477">
    <property type="component" value="Unassembled WGS sequence"/>
</dbReference>
<dbReference type="InterPro" id="IPR027417">
    <property type="entry name" value="P-loop_NTPase"/>
</dbReference>
<comment type="caution">
    <text evidence="5">The sequence shown here is derived from an EMBL/GenBank/DDBJ whole genome shotgun (WGS) entry which is preliminary data.</text>
</comment>
<proteinExistence type="inferred from homology"/>
<evidence type="ECO:0000313" key="5">
    <source>
        <dbReference type="EMBL" id="OQO71166.1"/>
    </source>
</evidence>
<dbReference type="SUPFAM" id="SSF52540">
    <property type="entry name" value="P-loop containing nucleoside triphosphate hydrolases"/>
    <property type="match status" value="1"/>
</dbReference>
<organism evidence="5 6">
    <name type="scientific">Enterococcus villorum</name>
    <dbReference type="NCBI Taxonomy" id="112904"/>
    <lineage>
        <taxon>Bacteria</taxon>
        <taxon>Bacillati</taxon>
        <taxon>Bacillota</taxon>
        <taxon>Bacilli</taxon>
        <taxon>Lactobacillales</taxon>
        <taxon>Enterococcaceae</taxon>
        <taxon>Enterococcus</taxon>
    </lineage>
</organism>
<feature type="domain" description="AAA+ ATPase" evidence="4">
    <location>
        <begin position="120"/>
        <end position="252"/>
    </location>
</feature>
<dbReference type="InterPro" id="IPR003593">
    <property type="entry name" value="AAA+_ATPase"/>
</dbReference>
<gene>
    <name evidence="5" type="ORF">BH747_04015</name>
</gene>
<evidence type="ECO:0000259" key="4">
    <source>
        <dbReference type="SMART" id="SM00382"/>
    </source>
</evidence>
<dbReference type="InterPro" id="IPR003959">
    <property type="entry name" value="ATPase_AAA_core"/>
</dbReference>
<dbReference type="GO" id="GO:0005524">
    <property type="term" value="F:ATP binding"/>
    <property type="evidence" value="ECO:0007669"/>
    <property type="project" value="UniProtKB-KW"/>
</dbReference>
<name>A0A1V8YQY3_9ENTE</name>
<evidence type="ECO:0000256" key="1">
    <source>
        <dbReference type="ARBA" id="ARBA00006914"/>
    </source>
</evidence>